<feature type="coiled-coil region" evidence="6">
    <location>
        <begin position="182"/>
        <end position="209"/>
    </location>
</feature>
<evidence type="ECO:0000256" key="6">
    <source>
        <dbReference type="SAM" id="Coils"/>
    </source>
</evidence>
<evidence type="ECO:0000256" key="1">
    <source>
        <dbReference type="ARBA" id="ARBA00001946"/>
    </source>
</evidence>
<dbReference type="Gene3D" id="2.40.50.140">
    <property type="entry name" value="Nucleic acid-binding proteins"/>
    <property type="match status" value="1"/>
</dbReference>
<name>A0ABX5Q8G4_9BACL</name>
<dbReference type="Proteomes" id="UP000285882">
    <property type="component" value="Chromosome"/>
</dbReference>
<comment type="cofactor">
    <cofactor evidence="1">
        <name>Mg(2+)</name>
        <dbReference type="ChEBI" id="CHEBI:18420"/>
    </cofactor>
</comment>
<reference evidence="8 9" key="1">
    <citation type="submission" date="2018-01" db="EMBL/GenBank/DDBJ databases">
        <title>Complete genome sequencing of Sporolactobacillus terrae DLG3.</title>
        <authorList>
            <person name="Nam Y.-D."/>
            <person name="Kang J."/>
            <person name="Chung W.-H."/>
        </authorList>
    </citation>
    <scope>NUCLEOTIDE SEQUENCE [LARGE SCALE GENOMIC DNA]</scope>
    <source>
        <strain evidence="8 9">DLG3</strain>
    </source>
</reference>
<dbReference type="PANTHER" id="PTHR30001:SF0">
    <property type="entry name" value="RIBONUCLEASE G"/>
    <property type="match status" value="1"/>
</dbReference>
<evidence type="ECO:0000256" key="5">
    <source>
        <dbReference type="ARBA" id="ARBA00022884"/>
    </source>
</evidence>
<keyword evidence="3" id="KW-0378">Hydrolase</keyword>
<dbReference type="InterPro" id="IPR012340">
    <property type="entry name" value="NA-bd_OB-fold"/>
</dbReference>
<keyword evidence="2" id="KW-0479">Metal-binding</keyword>
<accession>A0ABX5Q8G4</accession>
<sequence length="411" mass="46649">MPISAKLHRPIQFGIMSLSELWVGVAMVQLDLSIALEKHSEGVRAAVFENGRVVSFYLQNDAADLRIGDIFLGRISEDRLSQVGWFVDLGEGRSGFLPHNRCVKHRPEDKGAFILVQVDKEPWNQKEAELTEHVQMKGKTIIYLPYSGYVAGSQRLPEQVRDSLKRAAAAWCVDNEGVIVRTAAAKQQLQTLRQEFLNLKDQWRNVEKAASSATQPKRICRQLSFLGELFNEHHFPEHCTVLTNFLIAQNEIPEGASVRHLAETNLFRSLNIESIYTHAFASKVALESGASLVIDYTEALTTIDVNSGSMKIQKNRDEAIRRINRNAAREIARQLRLRQIGGIIIIDFLRMNHESDRQALLQQLIHETKPDPNHVQVYGFTRVGLVEVTRKRQSWGIQNQVMSMMKNAAHR</sequence>
<gene>
    <name evidence="8" type="ORF">C0674_09960</name>
</gene>
<organism evidence="8 9">
    <name type="scientific">Sporolactobacillus terrae</name>
    <dbReference type="NCBI Taxonomy" id="269673"/>
    <lineage>
        <taxon>Bacteria</taxon>
        <taxon>Bacillati</taxon>
        <taxon>Bacillota</taxon>
        <taxon>Bacilli</taxon>
        <taxon>Bacillales</taxon>
        <taxon>Sporolactobacillaceae</taxon>
        <taxon>Sporolactobacillus</taxon>
    </lineage>
</organism>
<feature type="domain" description="RNA-binding protein AU-1/Ribonuclease E/G" evidence="7">
    <location>
        <begin position="136"/>
        <end position="393"/>
    </location>
</feature>
<dbReference type="InterPro" id="IPR019307">
    <property type="entry name" value="RNA-bd_AU-1/RNase_E/G"/>
</dbReference>
<dbReference type="PANTHER" id="PTHR30001">
    <property type="entry name" value="RIBONUCLEASE"/>
    <property type="match status" value="1"/>
</dbReference>
<keyword evidence="5" id="KW-0694">RNA-binding</keyword>
<evidence type="ECO:0000313" key="9">
    <source>
        <dbReference type="Proteomes" id="UP000285882"/>
    </source>
</evidence>
<evidence type="ECO:0000256" key="3">
    <source>
        <dbReference type="ARBA" id="ARBA00022801"/>
    </source>
</evidence>
<protein>
    <submittedName>
        <fullName evidence="8">Ribonuclease</fullName>
    </submittedName>
</protein>
<keyword evidence="9" id="KW-1185">Reference proteome</keyword>
<proteinExistence type="predicted"/>
<evidence type="ECO:0000256" key="4">
    <source>
        <dbReference type="ARBA" id="ARBA00022842"/>
    </source>
</evidence>
<evidence type="ECO:0000313" key="8">
    <source>
        <dbReference type="EMBL" id="QAA22921.1"/>
    </source>
</evidence>
<dbReference type="SUPFAM" id="SSF50249">
    <property type="entry name" value="Nucleic acid-binding proteins"/>
    <property type="match status" value="1"/>
</dbReference>
<dbReference type="Pfam" id="PF10150">
    <property type="entry name" value="RNase_E_G"/>
    <property type="match status" value="1"/>
</dbReference>
<keyword evidence="4" id="KW-0460">Magnesium</keyword>
<evidence type="ECO:0000259" key="7">
    <source>
        <dbReference type="Pfam" id="PF10150"/>
    </source>
</evidence>
<keyword evidence="6" id="KW-0175">Coiled coil</keyword>
<dbReference type="InterPro" id="IPR004659">
    <property type="entry name" value="RNase_E/G"/>
</dbReference>
<evidence type="ECO:0000256" key="2">
    <source>
        <dbReference type="ARBA" id="ARBA00022723"/>
    </source>
</evidence>
<dbReference type="EMBL" id="CP025688">
    <property type="protein sequence ID" value="QAA22921.1"/>
    <property type="molecule type" value="Genomic_DNA"/>
</dbReference>